<dbReference type="HOGENOM" id="CLU_120784_0_0_2"/>
<reference evidence="2" key="1">
    <citation type="submission" date="2012-03" db="EMBL/GenBank/DDBJ databases">
        <title>Complete genome of Caldisphaera lagunensis DSM 15908.</title>
        <authorList>
            <person name="Lucas S."/>
            <person name="Copeland A."/>
            <person name="Lapidus A."/>
            <person name="Glavina del Rio T."/>
            <person name="Dalin E."/>
            <person name="Tice H."/>
            <person name="Bruce D."/>
            <person name="Goodwin L."/>
            <person name="Pitluck S."/>
            <person name="Peters L."/>
            <person name="Mikhailova N."/>
            <person name="Teshima H."/>
            <person name="Kyrpides N."/>
            <person name="Mavromatis K."/>
            <person name="Ivanova N."/>
            <person name="Brettin T."/>
            <person name="Detter J.C."/>
            <person name="Han C."/>
            <person name="Larimer F."/>
            <person name="Land M."/>
            <person name="Hauser L."/>
            <person name="Markowitz V."/>
            <person name="Cheng J.-F."/>
            <person name="Hugenholtz P."/>
            <person name="Woyke T."/>
            <person name="Wu D."/>
            <person name="Spring S."/>
            <person name="Schroeder M."/>
            <person name="Brambilla E."/>
            <person name="Klenk H.-P."/>
            <person name="Eisen J.A."/>
        </authorList>
    </citation>
    <scope>NUCLEOTIDE SEQUENCE [LARGE SCALE GENOMIC DNA]</scope>
    <source>
        <strain evidence="2">DSM 15908 / JCM 11604 / IC-154</strain>
    </source>
</reference>
<accession>L0AB65</accession>
<organism evidence="1 2">
    <name type="scientific">Caldisphaera lagunensis (strain DSM 15908 / JCM 11604 / ANMR 0165 / IC-154)</name>
    <dbReference type="NCBI Taxonomy" id="1056495"/>
    <lineage>
        <taxon>Archaea</taxon>
        <taxon>Thermoproteota</taxon>
        <taxon>Thermoprotei</taxon>
        <taxon>Acidilobales</taxon>
        <taxon>Caldisphaeraceae</taxon>
        <taxon>Caldisphaera</taxon>
    </lineage>
</organism>
<sequence>MVSLKAFVEILRKLLDEGVKFTIIGDTVILLNIKSEDLGEDIDLFVESPSILENENFYEELSNKNKWSYGKTWLGTPRITAVIFNEEINLDLYENLYDFYIPNSFINNAQRIDINGLRLKTISIEQYLVLKSYSGKEEDIEKLKDILNIIKKNKIRIHEDKIVEAAKEVGEENTILRKLKELGYLR</sequence>
<dbReference type="Proteomes" id="UP000010469">
    <property type="component" value="Chromosome"/>
</dbReference>
<dbReference type="RefSeq" id="WP_015232285.1">
    <property type="nucleotide sequence ID" value="NC_019791.1"/>
</dbReference>
<dbReference type="InterPro" id="IPR018700">
    <property type="entry name" value="DUF2204"/>
</dbReference>
<dbReference type="InterPro" id="IPR043519">
    <property type="entry name" value="NT_sf"/>
</dbReference>
<dbReference type="GO" id="GO:0016740">
    <property type="term" value="F:transferase activity"/>
    <property type="evidence" value="ECO:0007669"/>
    <property type="project" value="UniProtKB-KW"/>
</dbReference>
<dbReference type="eggNOG" id="arCOG04119">
    <property type="taxonomic scope" value="Archaea"/>
</dbReference>
<dbReference type="EMBL" id="CP003378">
    <property type="protein sequence ID" value="AFZ70387.1"/>
    <property type="molecule type" value="Genomic_DNA"/>
</dbReference>
<gene>
    <name evidence="1" type="ordered locus">Calag_0632</name>
</gene>
<dbReference type="AlphaFoldDB" id="L0AB65"/>
<evidence type="ECO:0000313" key="2">
    <source>
        <dbReference type="Proteomes" id="UP000010469"/>
    </source>
</evidence>
<keyword evidence="1" id="KW-0808">Transferase</keyword>
<dbReference type="Pfam" id="PF09970">
    <property type="entry name" value="DUF2204"/>
    <property type="match status" value="1"/>
</dbReference>
<evidence type="ECO:0000313" key="1">
    <source>
        <dbReference type="EMBL" id="AFZ70387.1"/>
    </source>
</evidence>
<dbReference type="STRING" id="1056495.Calag_0632"/>
<dbReference type="GeneID" id="14211892"/>
<proteinExistence type="predicted"/>
<dbReference type="KEGG" id="clg:Calag_0632"/>
<dbReference type="OrthoDB" id="26089at2157"/>
<dbReference type="SUPFAM" id="SSF81301">
    <property type="entry name" value="Nucleotidyltransferase"/>
    <property type="match status" value="1"/>
</dbReference>
<name>L0AB65_CALLD</name>
<protein>
    <submittedName>
        <fullName evidence="1">Putative nucleotidyltransferase</fullName>
    </submittedName>
</protein>
<keyword evidence="2" id="KW-1185">Reference proteome</keyword>
<dbReference type="InParanoid" id="L0AB65"/>
<dbReference type="Gene3D" id="3.30.460.40">
    <property type="match status" value="1"/>
</dbReference>